<accession>A0A9D3Z308</accession>
<protein>
    <submittedName>
        <fullName evidence="1">Uncharacterized protein</fullName>
    </submittedName>
</protein>
<reference evidence="1" key="1">
    <citation type="journal article" date="2019" name="bioRxiv">
        <title>The Genome of the Zebra Mussel, Dreissena polymorpha: A Resource for Invasive Species Research.</title>
        <authorList>
            <person name="McCartney M.A."/>
            <person name="Auch B."/>
            <person name="Kono T."/>
            <person name="Mallez S."/>
            <person name="Zhang Y."/>
            <person name="Obille A."/>
            <person name="Becker A."/>
            <person name="Abrahante J.E."/>
            <person name="Garbe J."/>
            <person name="Badalamenti J.P."/>
            <person name="Herman A."/>
            <person name="Mangelson H."/>
            <person name="Liachko I."/>
            <person name="Sullivan S."/>
            <person name="Sone E.D."/>
            <person name="Koren S."/>
            <person name="Silverstein K.A.T."/>
            <person name="Beckman K.B."/>
            <person name="Gohl D.M."/>
        </authorList>
    </citation>
    <scope>NUCLEOTIDE SEQUENCE</scope>
    <source>
        <strain evidence="1">Duluth1</strain>
        <tissue evidence="1">Whole animal</tissue>
    </source>
</reference>
<evidence type="ECO:0000313" key="2">
    <source>
        <dbReference type="Proteomes" id="UP000828390"/>
    </source>
</evidence>
<dbReference type="EMBL" id="JAIWYP010000014">
    <property type="protein sequence ID" value="KAH3709392.1"/>
    <property type="molecule type" value="Genomic_DNA"/>
</dbReference>
<reference evidence="1" key="2">
    <citation type="submission" date="2020-11" db="EMBL/GenBank/DDBJ databases">
        <authorList>
            <person name="McCartney M.A."/>
            <person name="Auch B."/>
            <person name="Kono T."/>
            <person name="Mallez S."/>
            <person name="Becker A."/>
            <person name="Gohl D.M."/>
            <person name="Silverstein K.A.T."/>
            <person name="Koren S."/>
            <person name="Bechman K.B."/>
            <person name="Herman A."/>
            <person name="Abrahante J.E."/>
            <person name="Garbe J."/>
        </authorList>
    </citation>
    <scope>NUCLEOTIDE SEQUENCE</scope>
    <source>
        <strain evidence="1">Duluth1</strain>
        <tissue evidence="1">Whole animal</tissue>
    </source>
</reference>
<name>A0A9D3Z308_DREPO</name>
<evidence type="ECO:0000313" key="1">
    <source>
        <dbReference type="EMBL" id="KAH3709392.1"/>
    </source>
</evidence>
<gene>
    <name evidence="1" type="ORF">DPMN_068854</name>
</gene>
<keyword evidence="2" id="KW-1185">Reference proteome</keyword>
<dbReference type="Proteomes" id="UP000828390">
    <property type="component" value="Unassembled WGS sequence"/>
</dbReference>
<organism evidence="1 2">
    <name type="scientific">Dreissena polymorpha</name>
    <name type="common">Zebra mussel</name>
    <name type="synonym">Mytilus polymorpha</name>
    <dbReference type="NCBI Taxonomy" id="45954"/>
    <lineage>
        <taxon>Eukaryota</taxon>
        <taxon>Metazoa</taxon>
        <taxon>Spiralia</taxon>
        <taxon>Lophotrochozoa</taxon>
        <taxon>Mollusca</taxon>
        <taxon>Bivalvia</taxon>
        <taxon>Autobranchia</taxon>
        <taxon>Heteroconchia</taxon>
        <taxon>Euheterodonta</taxon>
        <taxon>Imparidentia</taxon>
        <taxon>Neoheterodontei</taxon>
        <taxon>Myida</taxon>
        <taxon>Dreissenoidea</taxon>
        <taxon>Dreissenidae</taxon>
        <taxon>Dreissena</taxon>
    </lineage>
</organism>
<dbReference type="AlphaFoldDB" id="A0A9D3Z308"/>
<comment type="caution">
    <text evidence="1">The sequence shown here is derived from an EMBL/GenBank/DDBJ whole genome shotgun (WGS) entry which is preliminary data.</text>
</comment>
<sequence length="104" mass="12161">MNAKELDYYETWELIHEDWTKKVTSRTTNVTYRVSQVFQPTGTIFEHVNDRRRTMDKKRSQKLTMRMLCSGDVTHGLTPSLLSKTVTLSNTHTPSSLLEHDIIY</sequence>
<proteinExistence type="predicted"/>